<name>A0A9D1NBE8_9FIRM</name>
<comment type="caution">
    <text evidence="1">The sequence shown here is derived from an EMBL/GenBank/DDBJ whole genome shotgun (WGS) entry which is preliminary data.</text>
</comment>
<sequence length="92" mass="9965">MRGNYPLTTQFNLNKAGVTLEGSRGTVLTLEAALIPFLITAADVTLRGLTLTSDAPYANEWIQGGGDGALIEDNTIFGPHKSKRFDTDRRRG</sequence>
<organism evidence="1 2">
    <name type="scientific">Candidatus Stercoripulliclostridium merdipullorum</name>
    <dbReference type="NCBI Taxonomy" id="2840952"/>
    <lineage>
        <taxon>Bacteria</taxon>
        <taxon>Bacillati</taxon>
        <taxon>Bacillota</taxon>
        <taxon>Clostridia</taxon>
        <taxon>Eubacteriales</taxon>
        <taxon>Candidatus Stercoripulliclostridium</taxon>
    </lineage>
</organism>
<dbReference type="InterPro" id="IPR011050">
    <property type="entry name" value="Pectin_lyase_fold/virulence"/>
</dbReference>
<proteinExistence type="predicted"/>
<protein>
    <submittedName>
        <fullName evidence="1">Uncharacterized protein</fullName>
    </submittedName>
</protein>
<evidence type="ECO:0000313" key="2">
    <source>
        <dbReference type="Proteomes" id="UP000886891"/>
    </source>
</evidence>
<gene>
    <name evidence="1" type="ORF">IAB14_02350</name>
</gene>
<dbReference type="Proteomes" id="UP000886891">
    <property type="component" value="Unassembled WGS sequence"/>
</dbReference>
<accession>A0A9D1NBE8</accession>
<evidence type="ECO:0000313" key="1">
    <source>
        <dbReference type="EMBL" id="HIU99939.1"/>
    </source>
</evidence>
<dbReference type="SUPFAM" id="SSF51126">
    <property type="entry name" value="Pectin lyase-like"/>
    <property type="match status" value="1"/>
</dbReference>
<reference evidence="1" key="1">
    <citation type="submission" date="2020-10" db="EMBL/GenBank/DDBJ databases">
        <authorList>
            <person name="Gilroy R."/>
        </authorList>
    </citation>
    <scope>NUCLEOTIDE SEQUENCE</scope>
    <source>
        <strain evidence="1">23406</strain>
    </source>
</reference>
<dbReference type="EMBL" id="DVOH01000016">
    <property type="protein sequence ID" value="HIU99939.1"/>
    <property type="molecule type" value="Genomic_DNA"/>
</dbReference>
<dbReference type="AlphaFoldDB" id="A0A9D1NBE8"/>
<reference evidence="1" key="2">
    <citation type="journal article" date="2021" name="PeerJ">
        <title>Extensive microbial diversity within the chicken gut microbiome revealed by metagenomics and culture.</title>
        <authorList>
            <person name="Gilroy R."/>
            <person name="Ravi A."/>
            <person name="Getino M."/>
            <person name="Pursley I."/>
            <person name="Horton D.L."/>
            <person name="Alikhan N.F."/>
            <person name="Baker D."/>
            <person name="Gharbi K."/>
            <person name="Hall N."/>
            <person name="Watson M."/>
            <person name="Adriaenssens E.M."/>
            <person name="Foster-Nyarko E."/>
            <person name="Jarju S."/>
            <person name="Secka A."/>
            <person name="Antonio M."/>
            <person name="Oren A."/>
            <person name="Chaudhuri R.R."/>
            <person name="La Ragione R."/>
            <person name="Hildebrand F."/>
            <person name="Pallen M.J."/>
        </authorList>
    </citation>
    <scope>NUCLEOTIDE SEQUENCE</scope>
    <source>
        <strain evidence="1">23406</strain>
    </source>
</reference>